<organism evidence="2 3">
    <name type="scientific">Faecalibacterium prausnitzii</name>
    <dbReference type="NCBI Taxonomy" id="853"/>
    <lineage>
        <taxon>Bacteria</taxon>
        <taxon>Bacillati</taxon>
        <taxon>Bacillota</taxon>
        <taxon>Clostridia</taxon>
        <taxon>Eubacteriales</taxon>
        <taxon>Oscillospiraceae</taxon>
        <taxon>Faecalibacterium</taxon>
    </lineage>
</organism>
<accession>A0A2J4JS53</accession>
<dbReference type="InterPro" id="IPR045933">
    <property type="entry name" value="DUF6353"/>
</dbReference>
<dbReference type="Pfam" id="PF19880">
    <property type="entry name" value="DUF6353"/>
    <property type="match status" value="1"/>
</dbReference>
<comment type="caution">
    <text evidence="2">The sequence shown here is derived from an EMBL/GenBank/DDBJ whole genome shotgun (WGS) entry which is preliminary data.</text>
</comment>
<evidence type="ECO:0000313" key="2">
    <source>
        <dbReference type="EMBL" id="PLK30689.1"/>
    </source>
</evidence>
<sequence>MKFLKNVKTDEFMATVTRTASKYGYKLKKASPTIMIFGAAIVGVAATVSACKATVKAQDILEDHNEMVKAIHETKEKVNSGEMILKEGAAYTENDYKKDLTTAYVQTGLKLAKIYAPAVTMGTVALGCMFGSHHIMTKRNASLTAAYIALDKAFNEYKGRVTDRFGDRVQQELEHNIKAVEVETTRKNADGVEETVKQYTDVAMAHTSPYTLIYDETVSSWDKDAQLNMSHLIQAQAAANRKLHRQGHLFLNDVIDILDPYGNGMHHTPEGQVVGWILSQGDPMKENRVDFGVTNYVENNDALNNFIDGFERSVLLRFNCDGVIIDKI</sequence>
<keyword evidence="1" id="KW-1133">Transmembrane helix</keyword>
<dbReference type="EMBL" id="NMTS02000001">
    <property type="protein sequence ID" value="PLK30689.1"/>
    <property type="molecule type" value="Genomic_DNA"/>
</dbReference>
<gene>
    <name evidence="2" type="ORF">CGS50_003490</name>
</gene>
<dbReference type="AlphaFoldDB" id="A0A2J4JS53"/>
<keyword evidence="1" id="KW-0472">Membrane</keyword>
<proteinExistence type="predicted"/>
<evidence type="ECO:0000313" key="3">
    <source>
        <dbReference type="Proteomes" id="UP000221015"/>
    </source>
</evidence>
<feature type="transmembrane region" description="Helical" evidence="1">
    <location>
        <begin position="30"/>
        <end position="50"/>
    </location>
</feature>
<keyword evidence="1" id="KW-0812">Transmembrane</keyword>
<reference evidence="2 3" key="1">
    <citation type="journal article" date="2017" name="Front. Microbiol.">
        <title>New Insights into the Diversity of the Genus Faecalibacterium.</title>
        <authorList>
            <person name="Benevides L."/>
            <person name="Burman S."/>
            <person name="Martin R."/>
            <person name="Robert V."/>
            <person name="Thomas M."/>
            <person name="Miquel S."/>
            <person name="Chain F."/>
            <person name="Sokol H."/>
            <person name="Bermudez-Humaran L.G."/>
            <person name="Morrison M."/>
            <person name="Langella P."/>
            <person name="Azevedo V.A."/>
            <person name="Chatel J.M."/>
            <person name="Soares S."/>
        </authorList>
    </citation>
    <scope>NUCLEOTIDE SEQUENCE [LARGE SCALE GENOMIC DNA]</scope>
    <source>
        <strain evidence="2 3">CNCM I 4542</strain>
    </source>
</reference>
<dbReference type="Proteomes" id="UP000221015">
    <property type="component" value="Unassembled WGS sequence"/>
</dbReference>
<dbReference type="RefSeq" id="WP_097782112.1">
    <property type="nucleotide sequence ID" value="NZ_NMTS02000001.1"/>
</dbReference>
<name>A0A2J4JS53_9FIRM</name>
<protein>
    <submittedName>
        <fullName evidence="2">Uncharacterized protein</fullName>
    </submittedName>
</protein>
<evidence type="ECO:0000256" key="1">
    <source>
        <dbReference type="SAM" id="Phobius"/>
    </source>
</evidence>